<dbReference type="InterPro" id="IPR025887">
    <property type="entry name" value="Glyco_hydro_31_N_dom"/>
</dbReference>
<dbReference type="Gene3D" id="2.60.40.1180">
    <property type="entry name" value="Golgi alpha-mannosidase II"/>
    <property type="match status" value="1"/>
</dbReference>
<dbReference type="SUPFAM" id="SSF51445">
    <property type="entry name" value="(Trans)glycosidases"/>
    <property type="match status" value="1"/>
</dbReference>
<dbReference type="SUPFAM" id="SSF51011">
    <property type="entry name" value="Glycosyl hydrolase domain"/>
    <property type="match status" value="1"/>
</dbReference>
<reference evidence="8" key="1">
    <citation type="submission" date="2016-09" db="EMBL/GenBank/DDBJ databases">
        <title>Draft genome of thermotolerant cyanobacterium Desertifilum sp. strain IPPAS B-1220.</title>
        <authorList>
            <person name="Sinetova M.A."/>
            <person name="Bolakhan K."/>
            <person name="Zayadan B.K."/>
            <person name="Mironov K.S."/>
            <person name="Ustinova V."/>
            <person name="Kupriyanova E.V."/>
            <person name="Sidorov R.A."/>
            <person name="Skrypnik A.N."/>
            <person name="Gogoleva N.E."/>
            <person name="Gogolev Y.V."/>
            <person name="Los D.A."/>
        </authorList>
    </citation>
    <scope>NUCLEOTIDE SEQUENCE [LARGE SCALE GENOMIC DNA]</scope>
    <source>
        <strain evidence="8">IPPAS B-1220</strain>
    </source>
</reference>
<dbReference type="Pfam" id="PF13802">
    <property type="entry name" value="Gal_mutarotas_2"/>
    <property type="match status" value="1"/>
</dbReference>
<feature type="domain" description="Glycoside hydrolase family 31 N-terminal" evidence="6">
    <location>
        <begin position="70"/>
        <end position="237"/>
    </location>
</feature>
<feature type="domain" description="Glycoside hydrolase family 31 TIM barrel" evidence="5">
    <location>
        <begin position="275"/>
        <end position="604"/>
    </location>
</feature>
<dbReference type="Gene3D" id="3.20.20.80">
    <property type="entry name" value="Glycosidases"/>
    <property type="match status" value="1"/>
</dbReference>
<accession>A0A1E5QRG7</accession>
<evidence type="ECO:0000256" key="3">
    <source>
        <dbReference type="ARBA" id="ARBA00023295"/>
    </source>
</evidence>
<dbReference type="InterPro" id="IPR017853">
    <property type="entry name" value="GH"/>
</dbReference>
<dbReference type="CDD" id="cd06604">
    <property type="entry name" value="GH31_glucosidase_II_MalA"/>
    <property type="match status" value="1"/>
</dbReference>
<dbReference type="PANTHER" id="PTHR22762:SF120">
    <property type="entry name" value="HETEROGLYCAN GLUCOSIDASE 1"/>
    <property type="match status" value="1"/>
</dbReference>
<evidence type="ECO:0000259" key="5">
    <source>
        <dbReference type="Pfam" id="PF01055"/>
    </source>
</evidence>
<proteinExistence type="inferred from homology"/>
<keyword evidence="2 4" id="KW-0378">Hydrolase</keyword>
<dbReference type="CDD" id="cd14752">
    <property type="entry name" value="GH31_N"/>
    <property type="match status" value="1"/>
</dbReference>
<evidence type="ECO:0000313" key="8">
    <source>
        <dbReference type="EMBL" id="OEJ77194.1"/>
    </source>
</evidence>
<dbReference type="PROSITE" id="PS00129">
    <property type="entry name" value="GLYCOSYL_HYDROL_F31_1"/>
    <property type="match status" value="1"/>
</dbReference>
<evidence type="ECO:0000259" key="6">
    <source>
        <dbReference type="Pfam" id="PF13802"/>
    </source>
</evidence>
<dbReference type="InterPro" id="IPR011013">
    <property type="entry name" value="Gal_mutarotase_sf_dom"/>
</dbReference>
<dbReference type="PANTHER" id="PTHR22762">
    <property type="entry name" value="ALPHA-GLUCOSIDASE"/>
    <property type="match status" value="1"/>
</dbReference>
<dbReference type="STRING" id="1781255.BH720_00515"/>
<keyword evidence="3 4" id="KW-0326">Glycosidase</keyword>
<evidence type="ECO:0000256" key="2">
    <source>
        <dbReference type="ARBA" id="ARBA00022801"/>
    </source>
</evidence>
<dbReference type="GO" id="GO:0004553">
    <property type="term" value="F:hydrolase activity, hydrolyzing O-glycosyl compounds"/>
    <property type="evidence" value="ECO:0007669"/>
    <property type="project" value="InterPro"/>
</dbReference>
<dbReference type="InterPro" id="IPR030458">
    <property type="entry name" value="Glyco_hydro_31_AS"/>
</dbReference>
<comment type="caution">
    <text evidence="8">The sequence shown here is derived from an EMBL/GenBank/DDBJ whole genome shotgun (WGS) entry which is preliminary data.</text>
</comment>
<evidence type="ECO:0000259" key="7">
    <source>
        <dbReference type="Pfam" id="PF21365"/>
    </source>
</evidence>
<sequence length="803" mass="91828">MKLLKQIALTFRLIKFERFLGSLFYSFQRDWLERQYSPPPTPTLVQSPGGLIQAEARERGAYCQFERAELEITFLTPELVRLEWKPGKPPLPYSIAKQDWPEVESHLEQAAEGWRLTSSHLKIEILNDGHLKFATPEGQTLREELPPQQLGEMRIHQARLRPEECIYGLGERAASLDLRRPKTEGQNIPAYRMWNYDAGGVYTSGTDPLYLCIPVYLGLHRQGSYLVFYENPYPANFSFEATATASFEGGSLCYYFTSGTPAQLLERYTELTGKPPLPPRWAFGYHQSRWGYGTQAAVQETVESFIQRDLPISAVHLDIDCQDNFRAFTVDPDTFPDIKTLTANLAARSIQLITILNPGIKASRKSKLFQEGRMQNFFCNDPQGNLIVGPVWPGMSAFPDFSNPDVRHWWTRQYEYLLDLGIRGFWHDMNEPGIFALWGDPSLPSHATQHSMEGRGGNHQEAHNLYGMLQAIAAYDALREYSPQIRPFVISRAGWAGLQRYAWTWTGDVQTSWEGLRQTVPTVLGMGLSGIPYTGPDIGGFKGNPSPELYLRWFQMAVFLPFCRTHSANNVKHRTPWMYGEPYLSLIRELLRLRYRLLPFFYTLAWEMTQTGHPMVRPLFWLDPTDVRLWSVDDAFLVGDALLVCPILAEGVRSRQVILPKGEWYQFWDDTPVGDSETLTLDAPLETIPLLVKAGTILAMEENQQLILHLYPSSEGSCMGQVYSDAGDGYGEWRVDRFQLHRTGAEMTLTWQSEGNFEFPYHRLKIQFHGIQPQQAWIEGQDLPILENSIECDSCEILFSKTM</sequence>
<dbReference type="SUPFAM" id="SSF74650">
    <property type="entry name" value="Galactose mutarotase-like"/>
    <property type="match status" value="1"/>
</dbReference>
<feature type="domain" description="Glycosyl hydrolase family 31 C-terminal" evidence="7">
    <location>
        <begin position="612"/>
        <end position="698"/>
    </location>
</feature>
<name>A0A1E5QRG7_9CYAN</name>
<dbReference type="InterPro" id="IPR048395">
    <property type="entry name" value="Glyco_hydro_31_C"/>
</dbReference>
<protein>
    <submittedName>
        <fullName evidence="8">Alpha-glucosidase</fullName>
    </submittedName>
</protein>
<gene>
    <name evidence="8" type="ORF">BH720_00515</name>
</gene>
<dbReference type="EMBL" id="MJGC01000010">
    <property type="protein sequence ID" value="OEJ77194.1"/>
    <property type="molecule type" value="Genomic_DNA"/>
</dbReference>
<comment type="similarity">
    <text evidence="1 4">Belongs to the glycosyl hydrolase 31 family.</text>
</comment>
<dbReference type="GO" id="GO:0030246">
    <property type="term" value="F:carbohydrate binding"/>
    <property type="evidence" value="ECO:0007669"/>
    <property type="project" value="InterPro"/>
</dbReference>
<evidence type="ECO:0000256" key="1">
    <source>
        <dbReference type="ARBA" id="ARBA00007806"/>
    </source>
</evidence>
<dbReference type="Gene3D" id="2.60.40.1760">
    <property type="entry name" value="glycosyl hydrolase (family 31)"/>
    <property type="match status" value="1"/>
</dbReference>
<organism evidence="8">
    <name type="scientific">Desertifilum tharense IPPAS B-1220</name>
    <dbReference type="NCBI Taxonomy" id="1781255"/>
    <lineage>
        <taxon>Bacteria</taxon>
        <taxon>Bacillati</taxon>
        <taxon>Cyanobacteriota</taxon>
        <taxon>Cyanophyceae</taxon>
        <taxon>Desertifilales</taxon>
        <taxon>Desertifilaceae</taxon>
        <taxon>Desertifilum</taxon>
    </lineage>
</organism>
<dbReference type="RefSeq" id="WP_069965190.1">
    <property type="nucleotide sequence ID" value="NZ_CM124774.1"/>
</dbReference>
<dbReference type="AlphaFoldDB" id="A0A1E5QRG7"/>
<dbReference type="OrthoDB" id="176168at2"/>
<dbReference type="InterPro" id="IPR000322">
    <property type="entry name" value="Glyco_hydro_31_TIM"/>
</dbReference>
<dbReference type="InterPro" id="IPR013780">
    <property type="entry name" value="Glyco_hydro_b"/>
</dbReference>
<dbReference type="Pfam" id="PF21365">
    <property type="entry name" value="Glyco_hydro_31_3rd"/>
    <property type="match status" value="1"/>
</dbReference>
<dbReference type="GO" id="GO:0005975">
    <property type="term" value="P:carbohydrate metabolic process"/>
    <property type="evidence" value="ECO:0007669"/>
    <property type="project" value="InterPro"/>
</dbReference>
<evidence type="ECO:0000256" key="4">
    <source>
        <dbReference type="RuleBase" id="RU361185"/>
    </source>
</evidence>
<dbReference type="Pfam" id="PF01055">
    <property type="entry name" value="Glyco_hydro_31_2nd"/>
    <property type="match status" value="1"/>
</dbReference>